<dbReference type="Pfam" id="PF14526">
    <property type="entry name" value="Cass2"/>
    <property type="match status" value="1"/>
</dbReference>
<reference evidence="2 3" key="1">
    <citation type="journal article" date="2015" name="Genome Announc.">
        <title>Expanding the biotechnology potential of lactobacilli through comparative genomics of 213 strains and associated genera.</title>
        <authorList>
            <person name="Sun Z."/>
            <person name="Harris H.M."/>
            <person name="McCann A."/>
            <person name="Guo C."/>
            <person name="Argimon S."/>
            <person name="Zhang W."/>
            <person name="Yang X."/>
            <person name="Jeffery I.B."/>
            <person name="Cooney J.C."/>
            <person name="Kagawa T.F."/>
            <person name="Liu W."/>
            <person name="Song Y."/>
            <person name="Salvetti E."/>
            <person name="Wrobel A."/>
            <person name="Rasinkangas P."/>
            <person name="Parkhill J."/>
            <person name="Rea M.C."/>
            <person name="O'Sullivan O."/>
            <person name="Ritari J."/>
            <person name="Douillard F.P."/>
            <person name="Paul Ross R."/>
            <person name="Yang R."/>
            <person name="Briner A.E."/>
            <person name="Felis G.E."/>
            <person name="de Vos W.M."/>
            <person name="Barrangou R."/>
            <person name="Klaenhammer T.R."/>
            <person name="Caufield P.W."/>
            <person name="Cui Y."/>
            <person name="Zhang H."/>
            <person name="O'Toole P.W."/>
        </authorList>
    </citation>
    <scope>NUCLEOTIDE SEQUENCE [LARGE SCALE GENOMIC DNA]</scope>
    <source>
        <strain evidence="2 3">DSM 19674</strain>
    </source>
</reference>
<gene>
    <name evidence="2" type="ORF">FC78_GL001021</name>
</gene>
<evidence type="ECO:0000313" key="3">
    <source>
        <dbReference type="Proteomes" id="UP000051515"/>
    </source>
</evidence>
<dbReference type="InterPro" id="IPR011256">
    <property type="entry name" value="Reg_factor_effector_dom_sf"/>
</dbReference>
<dbReference type="Proteomes" id="UP000051515">
    <property type="component" value="Unassembled WGS sequence"/>
</dbReference>
<sequence>MILHKIKSIRTNNFNDPEMFSKVTDLWSKSVVNIPENKIRYGIYHNYQSDYRGDYSLTTAIEDKNDMSGILIPDSNKYITYTDDSNDVPKLWKQVWLDEDNKKIIRKYDYDFEKYYPDGTVEVYISVK</sequence>
<dbReference type="PATRIC" id="fig|1423788.3.peg.1049"/>
<organism evidence="2 3">
    <name type="scientific">Companilactobacillus bobalius DSM 19674</name>
    <dbReference type="NCBI Taxonomy" id="1423788"/>
    <lineage>
        <taxon>Bacteria</taxon>
        <taxon>Bacillati</taxon>
        <taxon>Bacillota</taxon>
        <taxon>Bacilli</taxon>
        <taxon>Lactobacillales</taxon>
        <taxon>Lactobacillaceae</taxon>
        <taxon>Companilactobacillus</taxon>
        <taxon>Companilactobacillus bobalius</taxon>
    </lineage>
</organism>
<dbReference type="Gene3D" id="3.20.80.10">
    <property type="entry name" value="Regulatory factor, effector binding domain"/>
    <property type="match status" value="1"/>
</dbReference>
<dbReference type="RefSeq" id="WP_056951026.1">
    <property type="nucleotide sequence ID" value="NZ_AZDY01000029.1"/>
</dbReference>
<dbReference type="STRING" id="1423788.FC78_GL001021"/>
<comment type="caution">
    <text evidence="2">The sequence shown here is derived from an EMBL/GenBank/DDBJ whole genome shotgun (WGS) entry which is preliminary data.</text>
</comment>
<evidence type="ECO:0000259" key="1">
    <source>
        <dbReference type="Pfam" id="PF14526"/>
    </source>
</evidence>
<keyword evidence="3" id="KW-1185">Reference proteome</keyword>
<proteinExistence type="predicted"/>
<dbReference type="AlphaFoldDB" id="A0A0R1KL26"/>
<dbReference type="InterPro" id="IPR029441">
    <property type="entry name" value="Cass2"/>
</dbReference>
<feature type="domain" description="Integron-associated effector binding protein" evidence="1">
    <location>
        <begin position="25"/>
        <end position="127"/>
    </location>
</feature>
<evidence type="ECO:0000313" key="2">
    <source>
        <dbReference type="EMBL" id="KRK84015.1"/>
    </source>
</evidence>
<protein>
    <recommendedName>
        <fullName evidence="1">Integron-associated effector binding protein domain-containing protein</fullName>
    </recommendedName>
</protein>
<name>A0A0R1KL26_9LACO</name>
<dbReference type="EMBL" id="AZDY01000029">
    <property type="protein sequence ID" value="KRK84015.1"/>
    <property type="molecule type" value="Genomic_DNA"/>
</dbReference>
<accession>A0A0R1KL26</accession>